<dbReference type="EMBL" id="MTKT01002214">
    <property type="protein sequence ID" value="OWM80788.1"/>
    <property type="molecule type" value="Genomic_DNA"/>
</dbReference>
<organism evidence="1 2">
    <name type="scientific">Punica granatum</name>
    <name type="common">Pomegranate</name>
    <dbReference type="NCBI Taxonomy" id="22663"/>
    <lineage>
        <taxon>Eukaryota</taxon>
        <taxon>Viridiplantae</taxon>
        <taxon>Streptophyta</taxon>
        <taxon>Embryophyta</taxon>
        <taxon>Tracheophyta</taxon>
        <taxon>Spermatophyta</taxon>
        <taxon>Magnoliopsida</taxon>
        <taxon>eudicotyledons</taxon>
        <taxon>Gunneridae</taxon>
        <taxon>Pentapetalae</taxon>
        <taxon>rosids</taxon>
        <taxon>malvids</taxon>
        <taxon>Myrtales</taxon>
        <taxon>Lythraceae</taxon>
        <taxon>Punica</taxon>
    </lineage>
</organism>
<accession>A0A218X7L6</accession>
<reference evidence="2" key="1">
    <citation type="journal article" date="2017" name="Plant J.">
        <title>The pomegranate (Punica granatum L.) genome and the genomics of punicalagin biosynthesis.</title>
        <authorList>
            <person name="Qin G."/>
            <person name="Xu C."/>
            <person name="Ming R."/>
            <person name="Tang H."/>
            <person name="Guyot R."/>
            <person name="Kramer E.M."/>
            <person name="Hu Y."/>
            <person name="Yi X."/>
            <person name="Qi Y."/>
            <person name="Xu X."/>
            <person name="Gao Z."/>
            <person name="Pan H."/>
            <person name="Jian J."/>
            <person name="Tian Y."/>
            <person name="Yue Z."/>
            <person name="Xu Y."/>
        </authorList>
    </citation>
    <scope>NUCLEOTIDE SEQUENCE [LARGE SCALE GENOMIC DNA]</scope>
    <source>
        <strain evidence="2">cv. Dabenzi</strain>
    </source>
</reference>
<gene>
    <name evidence="1" type="ORF">CDL15_Pgr006818</name>
</gene>
<protein>
    <submittedName>
        <fullName evidence="1">Uncharacterized protein</fullName>
    </submittedName>
</protein>
<proteinExistence type="predicted"/>
<dbReference type="Proteomes" id="UP000197138">
    <property type="component" value="Unassembled WGS sequence"/>
</dbReference>
<dbReference type="AlphaFoldDB" id="A0A218X7L6"/>
<name>A0A218X7L6_PUNGR</name>
<evidence type="ECO:0000313" key="2">
    <source>
        <dbReference type="Proteomes" id="UP000197138"/>
    </source>
</evidence>
<comment type="caution">
    <text evidence="1">The sequence shown here is derived from an EMBL/GenBank/DDBJ whole genome shotgun (WGS) entry which is preliminary data.</text>
</comment>
<sequence>MSSGLTIFHPQETKDRRGSLKTVWIRRGHLFPGRSIGPQDRNIFLNPLATLPMAIVHFFFPPAGPSYQSYPLTEIAILSFITKLLFSFPGET</sequence>
<evidence type="ECO:0000313" key="1">
    <source>
        <dbReference type="EMBL" id="OWM80788.1"/>
    </source>
</evidence>